<accession>A0A8J2ECU0</accession>
<evidence type="ECO:0000256" key="3">
    <source>
        <dbReference type="ARBA" id="ARBA00022763"/>
    </source>
</evidence>
<dbReference type="Pfam" id="PF14520">
    <property type="entry name" value="HHH_5"/>
    <property type="match status" value="1"/>
</dbReference>
<dbReference type="Pfam" id="PF20470">
    <property type="entry name" value="HTH_61"/>
    <property type="match status" value="1"/>
</dbReference>
<keyword evidence="7" id="KW-0234">DNA repair</keyword>
<dbReference type="SUPFAM" id="SSF52540">
    <property type="entry name" value="P-loop containing nucleoside triphosphate hydrolases"/>
    <property type="match status" value="1"/>
</dbReference>
<evidence type="ECO:0000313" key="13">
    <source>
        <dbReference type="Proteomes" id="UP000786811"/>
    </source>
</evidence>
<dbReference type="PROSITE" id="PS51192">
    <property type="entry name" value="HELICASE_ATP_BIND_1"/>
    <property type="match status" value="1"/>
</dbReference>
<evidence type="ECO:0000256" key="2">
    <source>
        <dbReference type="ARBA" id="ARBA00022741"/>
    </source>
</evidence>
<dbReference type="CDD" id="cd18795">
    <property type="entry name" value="SF2_C_Ski2"/>
    <property type="match status" value="1"/>
</dbReference>
<dbReference type="GO" id="GO:0016787">
    <property type="term" value="F:hydrolase activity"/>
    <property type="evidence" value="ECO:0007669"/>
    <property type="project" value="UniProtKB-KW"/>
</dbReference>
<dbReference type="OrthoDB" id="2320933at2759"/>
<protein>
    <submittedName>
        <fullName evidence="12">Similar to HELQ: Helicase POLQ-like (Homo sapiens)</fullName>
    </submittedName>
</protein>
<dbReference type="PROSITE" id="PS51194">
    <property type="entry name" value="HELICASE_CTER"/>
    <property type="match status" value="1"/>
</dbReference>
<feature type="domain" description="Helicase C-terminal" evidence="11">
    <location>
        <begin position="367"/>
        <end position="566"/>
    </location>
</feature>
<dbReference type="GO" id="GO:0003676">
    <property type="term" value="F:nucleic acid binding"/>
    <property type="evidence" value="ECO:0007669"/>
    <property type="project" value="InterPro"/>
</dbReference>
<dbReference type="Proteomes" id="UP000786811">
    <property type="component" value="Unassembled WGS sequence"/>
</dbReference>
<dbReference type="PANTHER" id="PTHR47961">
    <property type="entry name" value="DNA POLYMERASE THETA, PUTATIVE (AFU_ORTHOLOGUE AFUA_1G05260)-RELATED"/>
    <property type="match status" value="1"/>
</dbReference>
<dbReference type="PANTHER" id="PTHR47961:SF12">
    <property type="entry name" value="HELICASE POLQ-LIKE"/>
    <property type="match status" value="1"/>
</dbReference>
<comment type="caution">
    <text evidence="12">The sequence shown here is derived from an EMBL/GenBank/DDBJ whole genome shotgun (WGS) entry which is preliminary data.</text>
</comment>
<keyword evidence="6" id="KW-0067">ATP-binding</keyword>
<comment type="catalytic activity">
    <reaction evidence="9">
        <text>ATP + H2O = ADP + phosphate + H(+)</text>
        <dbReference type="Rhea" id="RHEA:13065"/>
        <dbReference type="ChEBI" id="CHEBI:15377"/>
        <dbReference type="ChEBI" id="CHEBI:15378"/>
        <dbReference type="ChEBI" id="CHEBI:30616"/>
        <dbReference type="ChEBI" id="CHEBI:43474"/>
        <dbReference type="ChEBI" id="CHEBI:456216"/>
        <dbReference type="EC" id="5.6.2.4"/>
    </reaction>
</comment>
<dbReference type="InterPro" id="IPR014001">
    <property type="entry name" value="Helicase_ATP-bd"/>
</dbReference>
<dbReference type="InterPro" id="IPR046931">
    <property type="entry name" value="HTH_61"/>
</dbReference>
<keyword evidence="4" id="KW-0378">Hydrolase</keyword>
<dbReference type="SMART" id="SM00490">
    <property type="entry name" value="HELICc"/>
    <property type="match status" value="1"/>
</dbReference>
<dbReference type="SUPFAM" id="SSF158702">
    <property type="entry name" value="Sec63 N-terminal domain-like"/>
    <property type="match status" value="1"/>
</dbReference>
<dbReference type="GO" id="GO:0043138">
    <property type="term" value="F:3'-5' DNA helicase activity"/>
    <property type="evidence" value="ECO:0007669"/>
    <property type="project" value="UniProtKB-EC"/>
</dbReference>
<dbReference type="AlphaFoldDB" id="A0A8J2ECU0"/>
<dbReference type="GO" id="GO:0005634">
    <property type="term" value="C:nucleus"/>
    <property type="evidence" value="ECO:0007669"/>
    <property type="project" value="UniProtKB-SubCell"/>
</dbReference>
<evidence type="ECO:0000256" key="8">
    <source>
        <dbReference type="ARBA" id="ARBA00023242"/>
    </source>
</evidence>
<dbReference type="InterPro" id="IPR001650">
    <property type="entry name" value="Helicase_C-like"/>
</dbReference>
<proteinExistence type="predicted"/>
<dbReference type="InterPro" id="IPR050474">
    <property type="entry name" value="Hel308_SKI2-like"/>
</dbReference>
<sequence length="908" mass="102970">MADKNKNFFQIIMNNLNLVNDLNETCITDDIMLEDFQWNETSWMDDTIISQSKSFDSKFNNSIGNFTQSISINKMTCDNDEGTTFGQNKLNQIEIMENDELVVQNLEFSLFDGKSQELVEEQSSQNDINENTSFYGLSKNVELLIKQTKNITNLYDWQDECLKAVDNRKNLIYALPTSGGKTLVAEILMLKQILCHKKNVIFVLPYVAIVQEKIQTLSPFAIQLGFLLEEYAGSKGQYPPIKRRRKNTIFICTIEKASGLLNSLIETDRLDEIGLVVVDELHSLGENSGRGATLEGFLAKIIFIDKSIQIIGMSATIGNLNEIAEFLKADLYTKNFRPVELEEYVMCNDQLWQVDLKTDDILRLKKRVAQSYSETVSELDPDKIGGLVMEVVPKQNCLIFCASRKNCENVSLLMTKVLCRSLMEYNKAEKLKLLSNLKDEDQHICPILLQTIKYGVAYHHSGLTNDERRLLEEAFKDNVISVICCTSTLAAGVNLPARRVILRSPYVGSEFINLSRYKQMIGRAGRAGMAEKGESILICKQSDIPKVRELLKSKIEDCVSSLSSEENRGINNLILSSVMLSLVKTRTQIHDLVNTSLLKIQASQLNIDIKKITDDAIKNLIKIKALQVDNKLMKANMTIGIQSQLPAESTDVDRSIDLKTAYLIYEDLTVAQKHLMLCNDLHILFLVTPYHLADQLIPIGLIYYEAIMNLPPQSMDVARLLGINEVAVIKLREGVTPKNVPERIFRKFYLTLVLSELRQNRPLHEVADKYQVNRGRIQNLLSTTTSFAHSMIKFCQELPEFWAFTDLFTSFHKKLIYNCSAELEPLMELPAVKIARAKQMYNAGYKTLQLIASADPKELKSKINHLSRKTVDQIIVAAKLLIISKMENLKEEVDEMLVGLSSETCFHD</sequence>
<reference evidence="12" key="1">
    <citation type="submission" date="2021-04" db="EMBL/GenBank/DDBJ databases">
        <authorList>
            <person name="Chebbi M.A.C M."/>
        </authorList>
    </citation>
    <scope>NUCLEOTIDE SEQUENCE</scope>
</reference>
<dbReference type="SMART" id="SM00487">
    <property type="entry name" value="DEXDc"/>
    <property type="match status" value="1"/>
</dbReference>
<evidence type="ECO:0000313" key="12">
    <source>
        <dbReference type="EMBL" id="CAG5075502.1"/>
    </source>
</evidence>
<evidence type="ECO:0000256" key="7">
    <source>
        <dbReference type="ARBA" id="ARBA00023204"/>
    </source>
</evidence>
<dbReference type="Gene3D" id="1.10.3380.20">
    <property type="match status" value="1"/>
</dbReference>
<dbReference type="Pfam" id="PF00271">
    <property type="entry name" value="Helicase_C"/>
    <property type="match status" value="1"/>
</dbReference>
<comment type="subcellular location">
    <subcellularLocation>
        <location evidence="1">Nucleus</location>
    </subcellularLocation>
</comment>
<dbReference type="InterPro" id="IPR027417">
    <property type="entry name" value="P-loop_NTPase"/>
</dbReference>
<keyword evidence="5 12" id="KW-0347">Helicase</keyword>
<keyword evidence="8" id="KW-0539">Nucleus</keyword>
<evidence type="ECO:0000256" key="5">
    <source>
        <dbReference type="ARBA" id="ARBA00022806"/>
    </source>
</evidence>
<dbReference type="Pfam" id="PF21099">
    <property type="entry name" value="POLQ_helical"/>
    <property type="match status" value="1"/>
</dbReference>
<evidence type="ECO:0000256" key="1">
    <source>
        <dbReference type="ARBA" id="ARBA00004123"/>
    </source>
</evidence>
<dbReference type="GO" id="GO:0005524">
    <property type="term" value="F:ATP binding"/>
    <property type="evidence" value="ECO:0007669"/>
    <property type="project" value="UniProtKB-KW"/>
</dbReference>
<keyword evidence="13" id="KW-1185">Reference proteome</keyword>
<evidence type="ECO:0000259" key="11">
    <source>
        <dbReference type="PROSITE" id="PS51194"/>
    </source>
</evidence>
<gene>
    <name evidence="12" type="ORF">HICCMSTLAB_LOCUS1656</name>
</gene>
<dbReference type="EMBL" id="CAJNRD030001116">
    <property type="protein sequence ID" value="CAG5075502.1"/>
    <property type="molecule type" value="Genomic_DNA"/>
</dbReference>
<keyword evidence="2" id="KW-0547">Nucleotide-binding</keyword>
<keyword evidence="3" id="KW-0227">DNA damage</keyword>
<feature type="domain" description="Helicase ATP-binding" evidence="10">
    <location>
        <begin position="162"/>
        <end position="335"/>
    </location>
</feature>
<organism evidence="12 13">
    <name type="scientific">Cotesia congregata</name>
    <name type="common">Parasitoid wasp</name>
    <name type="synonym">Apanteles congregatus</name>
    <dbReference type="NCBI Taxonomy" id="51543"/>
    <lineage>
        <taxon>Eukaryota</taxon>
        <taxon>Metazoa</taxon>
        <taxon>Ecdysozoa</taxon>
        <taxon>Arthropoda</taxon>
        <taxon>Hexapoda</taxon>
        <taxon>Insecta</taxon>
        <taxon>Pterygota</taxon>
        <taxon>Neoptera</taxon>
        <taxon>Endopterygota</taxon>
        <taxon>Hymenoptera</taxon>
        <taxon>Apocrita</taxon>
        <taxon>Ichneumonoidea</taxon>
        <taxon>Braconidae</taxon>
        <taxon>Microgastrinae</taxon>
        <taxon>Cotesia</taxon>
    </lineage>
</organism>
<dbReference type="Pfam" id="PF00270">
    <property type="entry name" value="DEAD"/>
    <property type="match status" value="1"/>
</dbReference>
<dbReference type="FunFam" id="3.40.50.300:FF:000813">
    <property type="entry name" value="helicase POLQ-like isoform X1"/>
    <property type="match status" value="1"/>
</dbReference>
<dbReference type="Gene3D" id="3.40.50.300">
    <property type="entry name" value="P-loop containing nucleotide triphosphate hydrolases"/>
    <property type="match status" value="2"/>
</dbReference>
<evidence type="ECO:0000256" key="9">
    <source>
        <dbReference type="ARBA" id="ARBA00048988"/>
    </source>
</evidence>
<evidence type="ECO:0000256" key="4">
    <source>
        <dbReference type="ARBA" id="ARBA00022801"/>
    </source>
</evidence>
<evidence type="ECO:0000256" key="6">
    <source>
        <dbReference type="ARBA" id="ARBA00022840"/>
    </source>
</evidence>
<name>A0A8J2ECU0_COTCN</name>
<evidence type="ECO:0000259" key="10">
    <source>
        <dbReference type="PROSITE" id="PS51192"/>
    </source>
</evidence>
<dbReference type="InterPro" id="IPR011545">
    <property type="entry name" value="DEAD/DEAH_box_helicase_dom"/>
</dbReference>
<dbReference type="GO" id="GO:0006302">
    <property type="term" value="P:double-strand break repair"/>
    <property type="evidence" value="ECO:0007669"/>
    <property type="project" value="UniProtKB-ARBA"/>
</dbReference>
<dbReference type="Gene3D" id="1.10.150.20">
    <property type="entry name" value="5' to 3' exonuclease, C-terminal subdomain"/>
    <property type="match status" value="1"/>
</dbReference>
<dbReference type="InterPro" id="IPR048960">
    <property type="entry name" value="POLQ-like_helical"/>
</dbReference>
<dbReference type="CDD" id="cd18026">
    <property type="entry name" value="DEXHc_POLQ-like"/>
    <property type="match status" value="1"/>
</dbReference>